<dbReference type="Proteomes" id="UP000218181">
    <property type="component" value="Unassembled WGS sequence"/>
</dbReference>
<sequence>MQKIINVKNKKVHFLQSEHQTMCGLTDKGVEGYAKPIWQATNLDVNCKLCLKKWNQLGQVIKESPEVN</sequence>
<dbReference type="EMBL" id="JXJU01000005">
    <property type="protein sequence ID" value="PCS00118.1"/>
    <property type="molecule type" value="Genomic_DNA"/>
</dbReference>
<comment type="caution">
    <text evidence="1">The sequence shown here is derived from an EMBL/GenBank/DDBJ whole genome shotgun (WGS) entry which is preliminary data.</text>
</comment>
<dbReference type="AlphaFoldDB" id="A0A2A5RLI8"/>
<evidence type="ECO:0000313" key="1">
    <source>
        <dbReference type="EMBL" id="PCS00118.1"/>
    </source>
</evidence>
<protein>
    <submittedName>
        <fullName evidence="1">Uncharacterized protein</fullName>
    </submittedName>
</protein>
<organism evidence="1 2">
    <name type="scientific">Lactococcus fujiensis JCM 16395</name>
    <dbReference type="NCBI Taxonomy" id="1291764"/>
    <lineage>
        <taxon>Bacteria</taxon>
        <taxon>Bacillati</taxon>
        <taxon>Bacillota</taxon>
        <taxon>Bacilli</taxon>
        <taxon>Lactobacillales</taxon>
        <taxon>Streptococcaceae</taxon>
        <taxon>Lactococcus</taxon>
    </lineage>
</organism>
<gene>
    <name evidence="1" type="ORF">RT41_GL001429</name>
</gene>
<accession>A0A2A5RLI8</accession>
<proteinExistence type="predicted"/>
<keyword evidence="2" id="KW-1185">Reference proteome</keyword>
<name>A0A2A5RLI8_9LACT</name>
<dbReference type="RefSeq" id="WP_096817899.1">
    <property type="nucleotide sequence ID" value="NZ_JXJU01000005.1"/>
</dbReference>
<evidence type="ECO:0000313" key="2">
    <source>
        <dbReference type="Proteomes" id="UP000218181"/>
    </source>
</evidence>
<reference evidence="1 2" key="1">
    <citation type="submission" date="2014-12" db="EMBL/GenBank/DDBJ databases">
        <title>Draft genome sequences of 10 type strains of Lactococcus.</title>
        <authorList>
            <person name="Sun Z."/>
            <person name="Zhong Z."/>
            <person name="Liu W."/>
            <person name="Zhang W."/>
            <person name="Zhang H."/>
        </authorList>
    </citation>
    <scope>NUCLEOTIDE SEQUENCE [LARGE SCALE GENOMIC DNA]</scope>
    <source>
        <strain evidence="1 2">JCM 16395</strain>
    </source>
</reference>